<accession>A0A2Z4MG05</accession>
<evidence type="ECO:0000313" key="1">
    <source>
        <dbReference type="EMBL" id="AWX55388.1"/>
    </source>
</evidence>
<dbReference type="EMBL" id="CP030117">
    <property type="protein sequence ID" value="AWX55388.1"/>
    <property type="molecule type" value="Genomic_DNA"/>
</dbReference>
<organism evidence="1 2">
    <name type="scientific">Brevibacillus brevis</name>
    <name type="common">Bacillus brevis</name>
    <dbReference type="NCBI Taxonomy" id="1393"/>
    <lineage>
        <taxon>Bacteria</taxon>
        <taxon>Bacillati</taxon>
        <taxon>Bacillota</taxon>
        <taxon>Bacilli</taxon>
        <taxon>Bacillales</taxon>
        <taxon>Paenibacillaceae</taxon>
        <taxon>Brevibacillus</taxon>
    </lineage>
</organism>
<gene>
    <name evidence="1" type="ORF">AB432_010200</name>
</gene>
<dbReference type="AlphaFoldDB" id="A0A2Z4MG05"/>
<reference evidence="1 2" key="1">
    <citation type="journal article" date="2015" name="Genome Announc.">
        <title>Draft Genome Sequence of Brevibacillus brevis DZQ7, a Plant Growth-Promoting Rhizobacterium with Broad-Spectrum Antimicrobial Activity.</title>
        <authorList>
            <person name="Hou Q."/>
            <person name="Wang C."/>
            <person name="Hou X."/>
            <person name="Xia Z."/>
            <person name="Ye J."/>
            <person name="Liu K."/>
            <person name="Liu H."/>
            <person name="Wang J."/>
            <person name="Guo H."/>
            <person name="Yu X."/>
            <person name="Yang Y."/>
            <person name="Du B."/>
            <person name="Ding Y."/>
        </authorList>
    </citation>
    <scope>NUCLEOTIDE SEQUENCE [LARGE SCALE GENOMIC DNA]</scope>
    <source>
        <strain evidence="1 2">DZQ7</strain>
    </source>
</reference>
<name>A0A2Z4MG05_BREBE</name>
<sequence>MDLDKAILIAVNAHKGQTDKGGYTYILHPLRVMLSMDTESSRIVAVLHDVVEDTDVTLTDLRQQGFSEQIITAIDCLTRRSGESYMQFIERVKQNDLARAVKIADINDNKDLSRIPSPTKEDIERLKKYNEALNRLLSQ</sequence>
<dbReference type="RefSeq" id="WP_048032190.1">
    <property type="nucleotide sequence ID" value="NZ_CP030117.1"/>
</dbReference>
<dbReference type="Proteomes" id="UP000036061">
    <property type="component" value="Chromosome"/>
</dbReference>
<protein>
    <submittedName>
        <fullName evidence="1">HD domain-containing protein</fullName>
    </submittedName>
</protein>
<dbReference type="SUPFAM" id="SSF109604">
    <property type="entry name" value="HD-domain/PDEase-like"/>
    <property type="match status" value="1"/>
</dbReference>
<evidence type="ECO:0000313" key="2">
    <source>
        <dbReference type="Proteomes" id="UP000036061"/>
    </source>
</evidence>
<dbReference type="Gene3D" id="1.10.3210.10">
    <property type="entry name" value="Hypothetical protein af1432"/>
    <property type="match status" value="1"/>
</dbReference>
<proteinExistence type="predicted"/>